<dbReference type="SUPFAM" id="SSF54695">
    <property type="entry name" value="POZ domain"/>
    <property type="match status" value="1"/>
</dbReference>
<dbReference type="Pfam" id="PF00651">
    <property type="entry name" value="BTB"/>
    <property type="match status" value="1"/>
</dbReference>
<feature type="region of interest" description="Disordered" evidence="3">
    <location>
        <begin position="387"/>
        <end position="451"/>
    </location>
</feature>
<sequence>MPFAGVSVISNGKLSGSATTMVCGAASGYHLLVVDGYSRIKDMPNIKNIRSRPFRVGGYWWVILYSPNGERSQDFGYVSLTLALDHDQQIPRPVKLKFEFSFIEQVEEQRSARVRAGQVVELSAGASCGHHRWMKRTDFDKSEHLRDDGFIIRCDLFVVDAKVTHGAVEVPNSDILDQFGELLRTQLGTDVTFKVGGERFTAHRCVLAARSSVFRAQLFGSMMEGTTTANAINIKDMAPNVFRALLTFIYTDAMPNMEEDDQLGKDEGNMEDDEYEEDEYDGAEEEVMSWLQHVLVAADRFDLPRLKLLCEEQLSEHIDIMTVMTILALAEQHRCCGLKEACLQFLQILSPTRNKFGQYHGGTHMGHFGGRGRGRFAASAFAEKKNATEKVVDKRSEGEPTKAAPSQVFVQKQPQGTVDQAGQQRHAIMDVEGSNSGKEKEATGAKKKDKAADKLRCFRCGVPG</sequence>
<feature type="domain" description="MATH" evidence="5">
    <location>
        <begin position="27"/>
        <end position="156"/>
    </location>
</feature>
<protein>
    <submittedName>
        <fullName evidence="6">Uncharacterized protein</fullName>
    </submittedName>
</protein>
<organism evidence="6 7">
    <name type="scientific">Lolium multiflorum</name>
    <name type="common">Italian ryegrass</name>
    <name type="synonym">Lolium perenne subsp. multiflorum</name>
    <dbReference type="NCBI Taxonomy" id="4521"/>
    <lineage>
        <taxon>Eukaryota</taxon>
        <taxon>Viridiplantae</taxon>
        <taxon>Streptophyta</taxon>
        <taxon>Embryophyta</taxon>
        <taxon>Tracheophyta</taxon>
        <taxon>Spermatophyta</taxon>
        <taxon>Magnoliopsida</taxon>
        <taxon>Liliopsida</taxon>
        <taxon>Poales</taxon>
        <taxon>Poaceae</taxon>
        <taxon>BOP clade</taxon>
        <taxon>Pooideae</taxon>
        <taxon>Poodae</taxon>
        <taxon>Poeae</taxon>
        <taxon>Poeae Chloroplast Group 2 (Poeae type)</taxon>
        <taxon>Loliodinae</taxon>
        <taxon>Loliinae</taxon>
        <taxon>Lolium</taxon>
    </lineage>
</organism>
<dbReference type="AlphaFoldDB" id="A0AAD8RLE7"/>
<dbReference type="PROSITE" id="PS50144">
    <property type="entry name" value="MATH"/>
    <property type="match status" value="1"/>
</dbReference>
<keyword evidence="7" id="KW-1185">Reference proteome</keyword>
<dbReference type="Proteomes" id="UP001231189">
    <property type="component" value="Unassembled WGS sequence"/>
</dbReference>
<dbReference type="InterPro" id="IPR000210">
    <property type="entry name" value="BTB/POZ_dom"/>
</dbReference>
<dbReference type="PANTHER" id="PTHR26379:SF472">
    <property type="entry name" value="MATH DOMAIN-CONTAINING PROTEIN"/>
    <property type="match status" value="1"/>
</dbReference>
<dbReference type="Gene3D" id="2.60.210.10">
    <property type="entry name" value="Apoptosis, Tumor Necrosis Factor Receptor Associated Protein 2, Chain A"/>
    <property type="match status" value="1"/>
</dbReference>
<evidence type="ECO:0000259" key="5">
    <source>
        <dbReference type="PROSITE" id="PS50144"/>
    </source>
</evidence>
<gene>
    <name evidence="6" type="ORF">QYE76_001220</name>
</gene>
<comment type="pathway">
    <text evidence="1">Protein modification; protein ubiquitination.</text>
</comment>
<dbReference type="SUPFAM" id="SSF49599">
    <property type="entry name" value="TRAF domain-like"/>
    <property type="match status" value="1"/>
</dbReference>
<evidence type="ECO:0000313" key="7">
    <source>
        <dbReference type="Proteomes" id="UP001231189"/>
    </source>
</evidence>
<dbReference type="InterPro" id="IPR011333">
    <property type="entry name" value="SKP1/BTB/POZ_sf"/>
</dbReference>
<reference evidence="6" key="1">
    <citation type="submission" date="2023-07" db="EMBL/GenBank/DDBJ databases">
        <title>A chromosome-level genome assembly of Lolium multiflorum.</title>
        <authorList>
            <person name="Chen Y."/>
            <person name="Copetti D."/>
            <person name="Kolliker R."/>
            <person name="Studer B."/>
        </authorList>
    </citation>
    <scope>NUCLEOTIDE SEQUENCE</scope>
    <source>
        <strain evidence="6">02402/16</strain>
        <tissue evidence="6">Leaf</tissue>
    </source>
</reference>
<dbReference type="CDD" id="cd00121">
    <property type="entry name" value="MATH"/>
    <property type="match status" value="1"/>
</dbReference>
<evidence type="ECO:0000313" key="6">
    <source>
        <dbReference type="EMBL" id="KAK1626905.1"/>
    </source>
</evidence>
<feature type="compositionally biased region" description="Acidic residues" evidence="3">
    <location>
        <begin position="269"/>
        <end position="281"/>
    </location>
</feature>
<dbReference type="PROSITE" id="PS50097">
    <property type="entry name" value="BTB"/>
    <property type="match status" value="1"/>
</dbReference>
<evidence type="ECO:0000256" key="2">
    <source>
        <dbReference type="ARBA" id="ARBA00010846"/>
    </source>
</evidence>
<dbReference type="InterPro" id="IPR045005">
    <property type="entry name" value="BPM1-6"/>
</dbReference>
<dbReference type="EMBL" id="JAUUTY010000005">
    <property type="protein sequence ID" value="KAK1626905.1"/>
    <property type="molecule type" value="Genomic_DNA"/>
</dbReference>
<dbReference type="PANTHER" id="PTHR26379">
    <property type="entry name" value="BTB/POZ AND MATH DOMAIN-CONTAINING PROTEIN 1"/>
    <property type="match status" value="1"/>
</dbReference>
<comment type="similarity">
    <text evidence="2">Belongs to the Tdpoz family.</text>
</comment>
<dbReference type="InterPro" id="IPR056423">
    <property type="entry name" value="BACK_BPM_SPOP"/>
</dbReference>
<evidence type="ECO:0000256" key="3">
    <source>
        <dbReference type="SAM" id="MobiDB-lite"/>
    </source>
</evidence>
<dbReference type="GO" id="GO:0016567">
    <property type="term" value="P:protein ubiquitination"/>
    <property type="evidence" value="ECO:0007669"/>
    <property type="project" value="InterPro"/>
</dbReference>
<feature type="region of interest" description="Disordered" evidence="3">
    <location>
        <begin position="258"/>
        <end position="281"/>
    </location>
</feature>
<dbReference type="Pfam" id="PF24570">
    <property type="entry name" value="BACK_BPM_SPOP"/>
    <property type="match status" value="1"/>
</dbReference>
<dbReference type="InterPro" id="IPR008974">
    <property type="entry name" value="TRAF-like"/>
</dbReference>
<feature type="compositionally biased region" description="Basic and acidic residues" evidence="3">
    <location>
        <begin position="387"/>
        <end position="400"/>
    </location>
</feature>
<name>A0AAD8RLE7_LOLMU</name>
<dbReference type="Gene3D" id="3.30.710.10">
    <property type="entry name" value="Potassium Channel Kv1.1, Chain A"/>
    <property type="match status" value="1"/>
</dbReference>
<dbReference type="SMART" id="SM00225">
    <property type="entry name" value="BTB"/>
    <property type="match status" value="1"/>
</dbReference>
<evidence type="ECO:0000256" key="1">
    <source>
        <dbReference type="ARBA" id="ARBA00004906"/>
    </source>
</evidence>
<comment type="caution">
    <text evidence="6">The sequence shown here is derived from an EMBL/GenBank/DDBJ whole genome shotgun (WGS) entry which is preliminary data.</text>
</comment>
<proteinExistence type="inferred from homology"/>
<dbReference type="InterPro" id="IPR002083">
    <property type="entry name" value="MATH/TRAF_dom"/>
</dbReference>
<feature type="compositionally biased region" description="Polar residues" evidence="3">
    <location>
        <begin position="408"/>
        <end position="423"/>
    </location>
</feature>
<dbReference type="Pfam" id="PF22486">
    <property type="entry name" value="MATH_2"/>
    <property type="match status" value="1"/>
</dbReference>
<accession>A0AAD8RLE7</accession>
<evidence type="ECO:0000259" key="4">
    <source>
        <dbReference type="PROSITE" id="PS50097"/>
    </source>
</evidence>
<feature type="domain" description="BTB" evidence="4">
    <location>
        <begin position="189"/>
        <end position="258"/>
    </location>
</feature>
<feature type="compositionally biased region" description="Basic and acidic residues" evidence="3">
    <location>
        <begin position="437"/>
        <end position="451"/>
    </location>
</feature>